<gene>
    <name evidence="1" type="ORF">NCTC11190_01815</name>
</gene>
<evidence type="ECO:0000313" key="1">
    <source>
        <dbReference type="EMBL" id="SUE34583.1"/>
    </source>
</evidence>
<name>A0A379MSS7_9BACT</name>
<proteinExistence type="predicted"/>
<keyword evidence="2" id="KW-1185">Reference proteome</keyword>
<accession>A0A379MSS7</accession>
<dbReference type="RefSeq" id="WP_027291570.1">
    <property type="nucleotide sequence ID" value="NZ_UGVL01000001.1"/>
</dbReference>
<dbReference type="STRING" id="880526.GCA_000427365_02005"/>
<dbReference type="EMBL" id="UGVL01000001">
    <property type="protein sequence ID" value="SUE34583.1"/>
    <property type="molecule type" value="Genomic_DNA"/>
</dbReference>
<organism evidence="1 2">
    <name type="scientific">Rikenella microfusus</name>
    <dbReference type="NCBI Taxonomy" id="28139"/>
    <lineage>
        <taxon>Bacteria</taxon>
        <taxon>Pseudomonadati</taxon>
        <taxon>Bacteroidota</taxon>
        <taxon>Bacteroidia</taxon>
        <taxon>Bacteroidales</taxon>
        <taxon>Rikenellaceae</taxon>
        <taxon>Rikenella</taxon>
    </lineage>
</organism>
<sequence>MLQIYTDNRLIDFSDDISVDLVFENPLLTTDRIPATYSLSYDLPLTPRNREIFGNPDRAATGNDRFSIEYDDAILEREVFHDLRLENGYTISREEGQKYVLRYSSASDGEQADAEIREAVSVVDGLRVMDSSTYVMAFRSRCPPQALQADSESVLHLTVVKAYRAEEAEDDDDDEASTYDMTIQARPVQCNVRQWWLNDDKLAESTTIERFYIPEIDRIESKRPDTILLGLYQGVQNASAIMAIQGTILIWFLRITMPTGKSWASCHWTSIRCLDWRNCTPDSGSGSSGTSWW</sequence>
<dbReference type="OrthoDB" id="1061755at2"/>
<evidence type="ECO:0000313" key="2">
    <source>
        <dbReference type="Proteomes" id="UP000255233"/>
    </source>
</evidence>
<dbReference type="AlphaFoldDB" id="A0A379MSS7"/>
<protein>
    <submittedName>
        <fullName evidence="1">Uncharacterized protein</fullName>
    </submittedName>
</protein>
<dbReference type="Proteomes" id="UP000255233">
    <property type="component" value="Unassembled WGS sequence"/>
</dbReference>
<reference evidence="1 2" key="1">
    <citation type="submission" date="2018-06" db="EMBL/GenBank/DDBJ databases">
        <authorList>
            <consortium name="Pathogen Informatics"/>
            <person name="Doyle S."/>
        </authorList>
    </citation>
    <scope>NUCLEOTIDE SEQUENCE [LARGE SCALE GENOMIC DNA]</scope>
    <source>
        <strain evidence="1 2">NCTC11190</strain>
    </source>
</reference>